<evidence type="ECO:0008006" key="6">
    <source>
        <dbReference type="Google" id="ProtNLM"/>
    </source>
</evidence>
<accession>A0ABQ8IG77</accession>
<dbReference type="Gene3D" id="2.70.50.30">
    <property type="entry name" value="Coagulation Factor XIII, subunit A, domain 1"/>
    <property type="match status" value="1"/>
</dbReference>
<comment type="caution">
    <text evidence="4">The sequence shown here is derived from an EMBL/GenBank/DDBJ whole genome shotgun (WGS) entry which is preliminary data.</text>
</comment>
<sequence length="158" mass="18096">MLMENFLRFKEYWQVVDSGVAEPTEGIALTDAQKTELEGQWLKDLKAKNYLFQTIDRSILETILSKETSKKIWDSMKKKYQGSSRDDDSLRRWKEKLLGCVEGDLNGQMAPEVKFHSIGIVSDDFGEISTPLPVDENQSAGVHFTFREGSRYIIINVV</sequence>
<keyword evidence="3" id="KW-0963">Cytoplasm</keyword>
<dbReference type="InterPro" id="IPR024792">
    <property type="entry name" value="RhoGDI_dom_sf"/>
</dbReference>
<gene>
    <name evidence="4" type="ORF">JRO89_XS02G0168900</name>
</gene>
<dbReference type="SUPFAM" id="SSF81296">
    <property type="entry name" value="E set domains"/>
    <property type="match status" value="1"/>
</dbReference>
<evidence type="ECO:0000256" key="3">
    <source>
        <dbReference type="ARBA" id="ARBA00022490"/>
    </source>
</evidence>
<comment type="similarity">
    <text evidence="2">Belongs to the Rho GDI family.</text>
</comment>
<dbReference type="InterPro" id="IPR014756">
    <property type="entry name" value="Ig_E-set"/>
</dbReference>
<dbReference type="EMBL" id="JAFEMO010000002">
    <property type="protein sequence ID" value="KAH7575625.1"/>
    <property type="molecule type" value="Genomic_DNA"/>
</dbReference>
<organism evidence="4 5">
    <name type="scientific">Xanthoceras sorbifolium</name>
    <dbReference type="NCBI Taxonomy" id="99658"/>
    <lineage>
        <taxon>Eukaryota</taxon>
        <taxon>Viridiplantae</taxon>
        <taxon>Streptophyta</taxon>
        <taxon>Embryophyta</taxon>
        <taxon>Tracheophyta</taxon>
        <taxon>Spermatophyta</taxon>
        <taxon>Magnoliopsida</taxon>
        <taxon>eudicotyledons</taxon>
        <taxon>Gunneridae</taxon>
        <taxon>Pentapetalae</taxon>
        <taxon>rosids</taxon>
        <taxon>malvids</taxon>
        <taxon>Sapindales</taxon>
        <taxon>Sapindaceae</taxon>
        <taxon>Xanthoceroideae</taxon>
        <taxon>Xanthoceras</taxon>
    </lineage>
</organism>
<dbReference type="InterPro" id="IPR000406">
    <property type="entry name" value="Rho_GDI"/>
</dbReference>
<reference evidence="4 5" key="1">
    <citation type="submission" date="2021-02" db="EMBL/GenBank/DDBJ databases">
        <title>Plant Genome Project.</title>
        <authorList>
            <person name="Zhang R.-G."/>
        </authorList>
    </citation>
    <scope>NUCLEOTIDE SEQUENCE [LARGE SCALE GENOMIC DNA]</scope>
    <source>
        <tissue evidence="4">Leaves</tissue>
    </source>
</reference>
<evidence type="ECO:0000256" key="2">
    <source>
        <dbReference type="ARBA" id="ARBA00009758"/>
    </source>
</evidence>
<proteinExistence type="inferred from homology"/>
<evidence type="ECO:0000256" key="1">
    <source>
        <dbReference type="ARBA" id="ARBA00004496"/>
    </source>
</evidence>
<dbReference type="Pfam" id="PF02115">
    <property type="entry name" value="Rho_GDI"/>
    <property type="match status" value="1"/>
</dbReference>
<evidence type="ECO:0000313" key="5">
    <source>
        <dbReference type="Proteomes" id="UP000827721"/>
    </source>
</evidence>
<dbReference type="PANTHER" id="PTHR10980">
    <property type="entry name" value="RHO GDP-DISSOCIATION INHIBITOR"/>
    <property type="match status" value="1"/>
</dbReference>
<evidence type="ECO:0000313" key="4">
    <source>
        <dbReference type="EMBL" id="KAH7575625.1"/>
    </source>
</evidence>
<dbReference type="PANTHER" id="PTHR10980:SF49">
    <property type="entry name" value="RHO GDP-DISSOCIATION INHIBITOR 1-LIKE"/>
    <property type="match status" value="1"/>
</dbReference>
<comment type="subcellular location">
    <subcellularLocation>
        <location evidence="1">Cytoplasm</location>
    </subcellularLocation>
</comment>
<dbReference type="Proteomes" id="UP000827721">
    <property type="component" value="Unassembled WGS sequence"/>
</dbReference>
<name>A0ABQ8IG77_9ROSI</name>
<keyword evidence="5" id="KW-1185">Reference proteome</keyword>
<protein>
    <recommendedName>
        <fullName evidence="6">Retrovirus-related Pol polyprotein from transposon TNT 1-94</fullName>
    </recommendedName>
</protein>